<feature type="non-terminal residue" evidence="1">
    <location>
        <position position="1"/>
    </location>
</feature>
<keyword evidence="2" id="KW-1185">Reference proteome</keyword>
<name>A0A8X6M4G5_TRICU</name>
<dbReference type="EMBL" id="BMAO01009563">
    <property type="protein sequence ID" value="GFR31612.1"/>
    <property type="molecule type" value="Genomic_DNA"/>
</dbReference>
<comment type="caution">
    <text evidence="1">The sequence shown here is derived from an EMBL/GenBank/DDBJ whole genome shotgun (WGS) entry which is preliminary data.</text>
</comment>
<organism evidence="1 2">
    <name type="scientific">Trichonephila clavata</name>
    <name type="common">Joro spider</name>
    <name type="synonym">Nephila clavata</name>
    <dbReference type="NCBI Taxonomy" id="2740835"/>
    <lineage>
        <taxon>Eukaryota</taxon>
        <taxon>Metazoa</taxon>
        <taxon>Ecdysozoa</taxon>
        <taxon>Arthropoda</taxon>
        <taxon>Chelicerata</taxon>
        <taxon>Arachnida</taxon>
        <taxon>Araneae</taxon>
        <taxon>Araneomorphae</taxon>
        <taxon>Entelegynae</taxon>
        <taxon>Araneoidea</taxon>
        <taxon>Nephilidae</taxon>
        <taxon>Trichonephila</taxon>
    </lineage>
</organism>
<dbReference type="AlphaFoldDB" id="A0A8X6M4G5"/>
<sequence length="47" mass="5396">AVFDIQSILPPENQKKLDSTNLHVFPMELEQKSQMLHLDIPIIIPLT</sequence>
<proteinExistence type="predicted"/>
<reference evidence="1" key="1">
    <citation type="submission" date="2020-07" db="EMBL/GenBank/DDBJ databases">
        <title>Multicomponent nature underlies the extraordinary mechanical properties of spider dragline silk.</title>
        <authorList>
            <person name="Kono N."/>
            <person name="Nakamura H."/>
            <person name="Mori M."/>
            <person name="Yoshida Y."/>
            <person name="Ohtoshi R."/>
            <person name="Malay A.D."/>
            <person name="Moran D.A.P."/>
            <person name="Tomita M."/>
            <person name="Numata K."/>
            <person name="Arakawa K."/>
        </authorList>
    </citation>
    <scope>NUCLEOTIDE SEQUENCE</scope>
</reference>
<gene>
    <name evidence="1" type="ORF">TNCT_608931</name>
</gene>
<evidence type="ECO:0000313" key="1">
    <source>
        <dbReference type="EMBL" id="GFR31612.1"/>
    </source>
</evidence>
<accession>A0A8X6M4G5</accession>
<protein>
    <submittedName>
        <fullName evidence="1">Uncharacterized protein</fullName>
    </submittedName>
</protein>
<evidence type="ECO:0000313" key="2">
    <source>
        <dbReference type="Proteomes" id="UP000887116"/>
    </source>
</evidence>
<dbReference type="Proteomes" id="UP000887116">
    <property type="component" value="Unassembled WGS sequence"/>
</dbReference>